<dbReference type="AlphaFoldDB" id="A0AAV4P623"/>
<keyword evidence="1" id="KW-0812">Transmembrane</keyword>
<evidence type="ECO:0000313" key="2">
    <source>
        <dbReference type="EMBL" id="GIX92104.1"/>
    </source>
</evidence>
<reference evidence="2 3" key="1">
    <citation type="submission" date="2021-06" db="EMBL/GenBank/DDBJ databases">
        <title>Caerostris extrusa draft genome.</title>
        <authorList>
            <person name="Kono N."/>
            <person name="Arakawa K."/>
        </authorList>
    </citation>
    <scope>NUCLEOTIDE SEQUENCE [LARGE SCALE GENOMIC DNA]</scope>
</reference>
<keyword evidence="1" id="KW-1133">Transmembrane helix</keyword>
<accession>A0AAV4P623</accession>
<organism evidence="2 3">
    <name type="scientific">Caerostris extrusa</name>
    <name type="common">Bark spider</name>
    <name type="synonym">Caerostris bankana</name>
    <dbReference type="NCBI Taxonomy" id="172846"/>
    <lineage>
        <taxon>Eukaryota</taxon>
        <taxon>Metazoa</taxon>
        <taxon>Ecdysozoa</taxon>
        <taxon>Arthropoda</taxon>
        <taxon>Chelicerata</taxon>
        <taxon>Arachnida</taxon>
        <taxon>Araneae</taxon>
        <taxon>Araneomorphae</taxon>
        <taxon>Entelegynae</taxon>
        <taxon>Araneoidea</taxon>
        <taxon>Araneidae</taxon>
        <taxon>Caerostris</taxon>
    </lineage>
</organism>
<protein>
    <submittedName>
        <fullName evidence="2">Uncharacterized protein</fullName>
    </submittedName>
</protein>
<name>A0AAV4P623_CAEEX</name>
<proteinExistence type="predicted"/>
<feature type="transmembrane region" description="Helical" evidence="1">
    <location>
        <begin position="20"/>
        <end position="44"/>
    </location>
</feature>
<gene>
    <name evidence="2" type="ORF">CEXT_310011</name>
</gene>
<sequence length="116" mass="13454">MDEGEERSFASIDQGFLRFLQRGIVCFGMLRMVILCLVCTGLYCKCRNRGLLPINPIRFRWGGFREATVLESHFLLFRAQVLWGWLYGPYFSVVHGLPLISGNRWDSLAEHRQKQG</sequence>
<evidence type="ECO:0000256" key="1">
    <source>
        <dbReference type="SAM" id="Phobius"/>
    </source>
</evidence>
<comment type="caution">
    <text evidence="2">The sequence shown here is derived from an EMBL/GenBank/DDBJ whole genome shotgun (WGS) entry which is preliminary data.</text>
</comment>
<evidence type="ECO:0000313" key="3">
    <source>
        <dbReference type="Proteomes" id="UP001054945"/>
    </source>
</evidence>
<dbReference type="EMBL" id="BPLR01021657">
    <property type="protein sequence ID" value="GIX92104.1"/>
    <property type="molecule type" value="Genomic_DNA"/>
</dbReference>
<keyword evidence="1" id="KW-0472">Membrane</keyword>
<dbReference type="Proteomes" id="UP001054945">
    <property type="component" value="Unassembled WGS sequence"/>
</dbReference>
<keyword evidence="3" id="KW-1185">Reference proteome</keyword>